<dbReference type="EMBL" id="BARS01039177">
    <property type="protein sequence ID" value="GAG16082.1"/>
    <property type="molecule type" value="Genomic_DNA"/>
</dbReference>
<accession>X0VYB1</accession>
<protein>
    <submittedName>
        <fullName evidence="1">Uncharacterized protein</fullName>
    </submittedName>
</protein>
<dbReference type="AlphaFoldDB" id="X0VYB1"/>
<organism evidence="1">
    <name type="scientific">marine sediment metagenome</name>
    <dbReference type="NCBI Taxonomy" id="412755"/>
    <lineage>
        <taxon>unclassified sequences</taxon>
        <taxon>metagenomes</taxon>
        <taxon>ecological metagenomes</taxon>
    </lineage>
</organism>
<reference evidence="1" key="1">
    <citation type="journal article" date="2014" name="Front. Microbiol.">
        <title>High frequency of phylogenetically diverse reductive dehalogenase-homologous genes in deep subseafloor sedimentary metagenomes.</title>
        <authorList>
            <person name="Kawai M."/>
            <person name="Futagami T."/>
            <person name="Toyoda A."/>
            <person name="Takaki Y."/>
            <person name="Nishi S."/>
            <person name="Hori S."/>
            <person name="Arai W."/>
            <person name="Tsubouchi T."/>
            <person name="Morono Y."/>
            <person name="Uchiyama I."/>
            <person name="Ito T."/>
            <person name="Fujiyama A."/>
            <person name="Inagaki F."/>
            <person name="Takami H."/>
        </authorList>
    </citation>
    <scope>NUCLEOTIDE SEQUENCE</scope>
    <source>
        <strain evidence="1">Expedition CK06-06</strain>
    </source>
</reference>
<gene>
    <name evidence="1" type="ORF">S01H1_59860</name>
</gene>
<proteinExistence type="predicted"/>
<name>X0VYB1_9ZZZZ</name>
<sequence>MGDIIRFQLYLNSPRRICLQNFLVAEKPATTLSIDIDNM</sequence>
<evidence type="ECO:0000313" key="1">
    <source>
        <dbReference type="EMBL" id="GAG16082.1"/>
    </source>
</evidence>
<comment type="caution">
    <text evidence="1">The sequence shown here is derived from an EMBL/GenBank/DDBJ whole genome shotgun (WGS) entry which is preliminary data.</text>
</comment>
<feature type="non-terminal residue" evidence="1">
    <location>
        <position position="39"/>
    </location>
</feature>